<dbReference type="PANTHER" id="PTHR31814">
    <property type="match status" value="1"/>
</dbReference>
<keyword evidence="3 10" id="KW-0808">Transferase</keyword>
<feature type="domain" description="GHMP kinase N-terminal" evidence="7">
    <location>
        <begin position="77"/>
        <end position="158"/>
    </location>
</feature>
<evidence type="ECO:0000256" key="2">
    <source>
        <dbReference type="ARBA" id="ARBA00012958"/>
    </source>
</evidence>
<comment type="pathway">
    <text evidence="1">Isoprenoid biosynthesis; isopentenyl diphosphate biosynthesis via mevalonate pathway; isopentenyl diphosphate from (R)-mevalonate: step 2/3.</text>
</comment>
<evidence type="ECO:0000313" key="9">
    <source>
        <dbReference type="EMBL" id="AHY15879.1"/>
    </source>
</evidence>
<organism evidence="10 12">
    <name type="scientific">Streptococcus iniae</name>
    <name type="common">Streptococcus shiloi</name>
    <dbReference type="NCBI Taxonomy" id="1346"/>
    <lineage>
        <taxon>Bacteria</taxon>
        <taxon>Bacillati</taxon>
        <taxon>Bacillota</taxon>
        <taxon>Bacilli</taxon>
        <taxon>Lactobacillales</taxon>
        <taxon>Streptococcaceae</taxon>
        <taxon>Streptococcus</taxon>
    </lineage>
</organism>
<evidence type="ECO:0000256" key="4">
    <source>
        <dbReference type="ARBA" id="ARBA00022741"/>
    </source>
</evidence>
<evidence type="ECO:0000259" key="8">
    <source>
        <dbReference type="Pfam" id="PF08544"/>
    </source>
</evidence>
<evidence type="ECO:0000313" key="10">
    <source>
        <dbReference type="EMBL" id="RLU56785.1"/>
    </source>
</evidence>
<dbReference type="GO" id="GO:0004631">
    <property type="term" value="F:phosphomevalonate kinase activity"/>
    <property type="evidence" value="ECO:0007669"/>
    <property type="project" value="UniProtKB-EC"/>
</dbReference>
<dbReference type="InterPro" id="IPR006204">
    <property type="entry name" value="GHMP_kinase_N_dom"/>
</dbReference>
<keyword evidence="4" id="KW-0547">Nucleotide-binding</keyword>
<evidence type="ECO:0000256" key="5">
    <source>
        <dbReference type="ARBA" id="ARBA00022777"/>
    </source>
</evidence>
<keyword evidence="6" id="KW-0067">ATP-binding</keyword>
<dbReference type="KEGG" id="siz:SI82_05490"/>
<dbReference type="SUPFAM" id="SSF54211">
    <property type="entry name" value="Ribosomal protein S5 domain 2-like"/>
    <property type="match status" value="1"/>
</dbReference>
<dbReference type="STRING" id="1346.BMF34_05385"/>
<evidence type="ECO:0000259" key="7">
    <source>
        <dbReference type="Pfam" id="PF00288"/>
    </source>
</evidence>
<dbReference type="Gene3D" id="3.30.70.890">
    <property type="entry name" value="GHMP kinase, C-terminal domain"/>
    <property type="match status" value="1"/>
</dbReference>
<dbReference type="Pfam" id="PF00288">
    <property type="entry name" value="GHMP_kinases_N"/>
    <property type="match status" value="1"/>
</dbReference>
<evidence type="ECO:0000313" key="11">
    <source>
        <dbReference type="Proteomes" id="UP000025245"/>
    </source>
</evidence>
<dbReference type="InterPro" id="IPR020568">
    <property type="entry name" value="Ribosomal_Su5_D2-typ_SF"/>
</dbReference>
<evidence type="ECO:0000313" key="12">
    <source>
        <dbReference type="Proteomes" id="UP000269148"/>
    </source>
</evidence>
<dbReference type="InterPro" id="IPR035102">
    <property type="entry name" value="Phosphomevalonate_kinase"/>
</dbReference>
<keyword evidence="5 10" id="KW-0418">Kinase</keyword>
<evidence type="ECO:0000256" key="1">
    <source>
        <dbReference type="ARBA" id="ARBA00005017"/>
    </source>
</evidence>
<dbReference type="Gene3D" id="3.30.230.10">
    <property type="match status" value="1"/>
</dbReference>
<dbReference type="RefSeq" id="WP_003099834.1">
    <property type="nucleotide sequence ID" value="NZ_CP010783.1"/>
</dbReference>
<gene>
    <name evidence="10" type="ORF">DIY07_05605</name>
    <name evidence="9" type="ORF">DQ08_05305</name>
</gene>
<dbReference type="GO" id="GO:0019287">
    <property type="term" value="P:isopentenyl diphosphate biosynthetic process, mevalonate pathway"/>
    <property type="evidence" value="ECO:0007669"/>
    <property type="project" value="UniProtKB-UniPathway"/>
</dbReference>
<dbReference type="InterPro" id="IPR013750">
    <property type="entry name" value="GHMP_kinase_C_dom"/>
</dbReference>
<dbReference type="InterPro" id="IPR014721">
    <property type="entry name" value="Ribsml_uS5_D2-typ_fold_subgr"/>
</dbReference>
<dbReference type="EC" id="2.7.4.2" evidence="2"/>
<dbReference type="PANTHER" id="PTHR31814:SF2">
    <property type="entry name" value="PHOSPHOMEVALONATE KINASE"/>
    <property type="match status" value="1"/>
</dbReference>
<name>A0A3L8GI55_STRIN</name>
<dbReference type="KEGG" id="siq:DQ08_05305"/>
<dbReference type="GeneID" id="35765523"/>
<dbReference type="EMBL" id="CP007586">
    <property type="protein sequence ID" value="AHY15879.1"/>
    <property type="molecule type" value="Genomic_DNA"/>
</dbReference>
<dbReference type="Pfam" id="PF08544">
    <property type="entry name" value="GHMP_kinases_C"/>
    <property type="match status" value="1"/>
</dbReference>
<sequence>MTSYTVSTGGKLYIAGEYAILKAGSKAIIIFIPIKMTASIVPSAQIELSSDMFSHKAGIESDSDYRLIQACVQTIALLRKQPLEALAPFSLTISGKMEKDGKKFGIGSSGSVTVLTLKALAAFYHLDLSADLLFKLAAYTLLKQGDNGSMGDIACIAYEDLVLYQSFDREKIKAAINHLSFEELMSLDWEYAIHPIKRELPLHFLVGWTKVPAISKEMITKVEDKLTPLFCQETQLAVEECKEAIETNNKSLFVVALARISDLLSQLDSSIYHPKLHDLKEAAQNLGAIAKSSGAGGGDCGIAFAFSDDMAKAIQNEWQELEIETLYHDFWGKYDKSKK</sequence>
<dbReference type="InterPro" id="IPR005917">
    <property type="entry name" value="Pmev_kinase_bact"/>
</dbReference>
<dbReference type="OrthoDB" id="1522677at2"/>
<dbReference type="Proteomes" id="UP000025245">
    <property type="component" value="Chromosome"/>
</dbReference>
<dbReference type="GO" id="GO:0005524">
    <property type="term" value="F:ATP binding"/>
    <property type="evidence" value="ECO:0007669"/>
    <property type="project" value="UniProtKB-KW"/>
</dbReference>
<dbReference type="EMBL" id="QLQD01000053">
    <property type="protein sequence ID" value="RLU56785.1"/>
    <property type="molecule type" value="Genomic_DNA"/>
</dbReference>
<reference evidence="10 12" key="2">
    <citation type="submission" date="2018-06" db="EMBL/GenBank/DDBJ databases">
        <title>Mutators as drivers of adaptation in pathogenic bacteria and a risk factor for host jumps and vaccine escape.</title>
        <authorList>
            <person name="Barnes A.C."/>
            <person name="Silayeva O."/>
        </authorList>
    </citation>
    <scope>NUCLEOTIDE SEQUENCE [LARGE SCALE GENOMIC DNA]</scope>
    <source>
        <strain evidence="10 12">QMA0445</strain>
    </source>
</reference>
<proteinExistence type="predicted"/>
<dbReference type="SMR" id="A0A3L8GI55"/>
<protein>
    <recommendedName>
        <fullName evidence="2">phosphomevalonate kinase</fullName>
        <ecNumber evidence="2">2.7.4.2</ecNumber>
    </recommendedName>
</protein>
<evidence type="ECO:0000256" key="3">
    <source>
        <dbReference type="ARBA" id="ARBA00022679"/>
    </source>
</evidence>
<feature type="domain" description="GHMP kinase C-terminal" evidence="8">
    <location>
        <begin position="255"/>
        <end position="320"/>
    </location>
</feature>
<reference evidence="9 11" key="1">
    <citation type="journal article" date="2014" name="Genome Announc.">
        <title>Complete Genome Sequence of a Virulent Strain, Streptococcus iniae ISET0901, Isolated from Diseased Tilapia.</title>
        <authorList>
            <person name="Pridgeon J.W."/>
            <person name="Zhang D."/>
            <person name="Zhang L."/>
        </authorList>
    </citation>
    <scope>NUCLEOTIDE SEQUENCE [LARGE SCALE GENOMIC DNA]</scope>
    <source>
        <strain evidence="9 11">ISET0901</strain>
    </source>
</reference>
<keyword evidence="11" id="KW-1185">Reference proteome</keyword>
<dbReference type="SUPFAM" id="SSF55060">
    <property type="entry name" value="GHMP Kinase, C-terminal domain"/>
    <property type="match status" value="1"/>
</dbReference>
<accession>A0A3L8GI55</accession>
<dbReference type="UniPathway" id="UPA00057">
    <property type="reaction ID" value="UER00099"/>
</dbReference>
<dbReference type="InterPro" id="IPR036554">
    <property type="entry name" value="GHMP_kinase_C_sf"/>
</dbReference>
<dbReference type="KEGG" id="sio:DW64_05300"/>
<evidence type="ECO:0000256" key="6">
    <source>
        <dbReference type="ARBA" id="ARBA00022840"/>
    </source>
</evidence>
<dbReference type="Proteomes" id="UP000269148">
    <property type="component" value="Unassembled WGS sequence"/>
</dbReference>
<dbReference type="NCBIfam" id="TIGR01220">
    <property type="entry name" value="Pmev_kin_Gr_pos"/>
    <property type="match status" value="1"/>
</dbReference>
<dbReference type="AlphaFoldDB" id="A0A3L8GI55"/>